<keyword evidence="3" id="KW-1185">Reference proteome</keyword>
<dbReference type="RefSeq" id="WP_188414872.1">
    <property type="nucleotide sequence ID" value="NZ_BMDO01000002.1"/>
</dbReference>
<evidence type="ECO:0000313" key="2">
    <source>
        <dbReference type="EMBL" id="GGI50055.1"/>
    </source>
</evidence>
<dbReference type="EMBL" id="BMDO01000002">
    <property type="protein sequence ID" value="GGI50055.1"/>
    <property type="molecule type" value="Genomic_DNA"/>
</dbReference>
<reference evidence="2" key="2">
    <citation type="submission" date="2020-09" db="EMBL/GenBank/DDBJ databases">
        <authorList>
            <person name="Sun Q."/>
            <person name="Sedlacek I."/>
        </authorList>
    </citation>
    <scope>NUCLEOTIDE SEQUENCE</scope>
    <source>
        <strain evidence="2">CCM 8711</strain>
    </source>
</reference>
<evidence type="ECO:0000256" key="1">
    <source>
        <dbReference type="SAM" id="Phobius"/>
    </source>
</evidence>
<proteinExistence type="predicted"/>
<keyword evidence="1" id="KW-1133">Transmembrane helix</keyword>
<dbReference type="AlphaFoldDB" id="A0A917J8W9"/>
<name>A0A917J8W9_9SPHI</name>
<organism evidence="2 3">
    <name type="scientific">Mucilaginibacter galii</name>
    <dbReference type="NCBI Taxonomy" id="2005073"/>
    <lineage>
        <taxon>Bacteria</taxon>
        <taxon>Pseudomonadati</taxon>
        <taxon>Bacteroidota</taxon>
        <taxon>Sphingobacteriia</taxon>
        <taxon>Sphingobacteriales</taxon>
        <taxon>Sphingobacteriaceae</taxon>
        <taxon>Mucilaginibacter</taxon>
    </lineage>
</organism>
<feature type="transmembrane region" description="Helical" evidence="1">
    <location>
        <begin position="51"/>
        <end position="72"/>
    </location>
</feature>
<comment type="caution">
    <text evidence="2">The sequence shown here is derived from an EMBL/GenBank/DDBJ whole genome shotgun (WGS) entry which is preliminary data.</text>
</comment>
<protein>
    <submittedName>
        <fullName evidence="2">Uncharacterized protein</fullName>
    </submittedName>
</protein>
<sequence length="77" mass="8261">MNKSSDFFKPHEADASTAAYLTDSAYVTAYREAAYMRAVSYSRYTGGIPPMLASLIAGIVAVGAVGGIFLLFHKLTH</sequence>
<evidence type="ECO:0000313" key="3">
    <source>
        <dbReference type="Proteomes" id="UP000662074"/>
    </source>
</evidence>
<gene>
    <name evidence="2" type="ORF">GCM10011425_12670</name>
</gene>
<reference evidence="2" key="1">
    <citation type="journal article" date="2014" name="Int. J. Syst. Evol. Microbiol.">
        <title>Complete genome sequence of Corynebacterium casei LMG S-19264T (=DSM 44701T), isolated from a smear-ripened cheese.</title>
        <authorList>
            <consortium name="US DOE Joint Genome Institute (JGI-PGF)"/>
            <person name="Walter F."/>
            <person name="Albersmeier A."/>
            <person name="Kalinowski J."/>
            <person name="Ruckert C."/>
        </authorList>
    </citation>
    <scope>NUCLEOTIDE SEQUENCE</scope>
    <source>
        <strain evidence="2">CCM 8711</strain>
    </source>
</reference>
<keyword evidence="1" id="KW-0812">Transmembrane</keyword>
<accession>A0A917J8W9</accession>
<keyword evidence="1" id="KW-0472">Membrane</keyword>
<dbReference type="Proteomes" id="UP000662074">
    <property type="component" value="Unassembled WGS sequence"/>
</dbReference>